<dbReference type="EMBL" id="JACXVP010000004">
    <property type="protein sequence ID" value="KAG5609805.1"/>
    <property type="molecule type" value="Genomic_DNA"/>
</dbReference>
<accession>A0A9J5ZBP4</accession>
<dbReference type="AlphaFoldDB" id="A0A9J5ZBP4"/>
<gene>
    <name evidence="1" type="ORF">H5410_021086</name>
</gene>
<name>A0A9J5ZBP4_SOLCO</name>
<evidence type="ECO:0000313" key="2">
    <source>
        <dbReference type="Proteomes" id="UP000824120"/>
    </source>
</evidence>
<comment type="caution">
    <text evidence="1">The sequence shown here is derived from an EMBL/GenBank/DDBJ whole genome shotgun (WGS) entry which is preliminary data.</text>
</comment>
<reference evidence="1 2" key="1">
    <citation type="submission" date="2020-09" db="EMBL/GenBank/DDBJ databases">
        <title>De no assembly of potato wild relative species, Solanum commersonii.</title>
        <authorList>
            <person name="Cho K."/>
        </authorList>
    </citation>
    <scope>NUCLEOTIDE SEQUENCE [LARGE SCALE GENOMIC DNA]</scope>
    <source>
        <strain evidence="1">LZ3.2</strain>
        <tissue evidence="1">Leaf</tissue>
    </source>
</reference>
<proteinExistence type="predicted"/>
<protein>
    <submittedName>
        <fullName evidence="1">Uncharacterized protein</fullName>
    </submittedName>
</protein>
<dbReference type="OrthoDB" id="3639251at2759"/>
<sequence>MKIILVKFLTPASSLQGICMNHIILSMIMPEITNKISHSIKDVVEQKSYHSANKYNYIKYHILVTMLIEKPQTLDPQSRATGPNLPWQGNSISFKDGWFPFNSPDGNGNLDVAFLFLSAIKIHWERIGLFTTLFRLGYWANIHSSYYYLTIQMVDGCPSVVAMTEN</sequence>
<organism evidence="1 2">
    <name type="scientific">Solanum commersonii</name>
    <name type="common">Commerson's wild potato</name>
    <name type="synonym">Commerson's nightshade</name>
    <dbReference type="NCBI Taxonomy" id="4109"/>
    <lineage>
        <taxon>Eukaryota</taxon>
        <taxon>Viridiplantae</taxon>
        <taxon>Streptophyta</taxon>
        <taxon>Embryophyta</taxon>
        <taxon>Tracheophyta</taxon>
        <taxon>Spermatophyta</taxon>
        <taxon>Magnoliopsida</taxon>
        <taxon>eudicotyledons</taxon>
        <taxon>Gunneridae</taxon>
        <taxon>Pentapetalae</taxon>
        <taxon>asterids</taxon>
        <taxon>lamiids</taxon>
        <taxon>Solanales</taxon>
        <taxon>Solanaceae</taxon>
        <taxon>Solanoideae</taxon>
        <taxon>Solaneae</taxon>
        <taxon>Solanum</taxon>
    </lineage>
</organism>
<keyword evidence="2" id="KW-1185">Reference proteome</keyword>
<evidence type="ECO:0000313" key="1">
    <source>
        <dbReference type="EMBL" id="KAG5609805.1"/>
    </source>
</evidence>
<dbReference type="Proteomes" id="UP000824120">
    <property type="component" value="Chromosome 4"/>
</dbReference>